<dbReference type="Proteomes" id="UP000584931">
    <property type="component" value="Unassembled WGS sequence"/>
</dbReference>
<comment type="caution">
    <text evidence="3">The sequence shown here is derived from an EMBL/GenBank/DDBJ whole genome shotgun (WGS) entry which is preliminary data.</text>
</comment>
<name>A0A7Y9XH88_9ACTN</name>
<proteinExistence type="predicted"/>
<gene>
    <name evidence="3" type="ORF">HNR06_005385</name>
</gene>
<accession>A0A7Y9XH88</accession>
<feature type="transmembrane region" description="Helical" evidence="2">
    <location>
        <begin position="33"/>
        <end position="56"/>
    </location>
</feature>
<evidence type="ECO:0000313" key="4">
    <source>
        <dbReference type="Proteomes" id="UP000584931"/>
    </source>
</evidence>
<evidence type="ECO:0000256" key="2">
    <source>
        <dbReference type="SAM" id="Phobius"/>
    </source>
</evidence>
<dbReference type="RefSeq" id="WP_179811751.1">
    <property type="nucleotide sequence ID" value="NZ_JACCHL010000001.1"/>
</dbReference>
<organism evidence="3 4">
    <name type="scientific">Nocardiopsis sinuspersici</name>
    <dbReference type="NCBI Taxonomy" id="501010"/>
    <lineage>
        <taxon>Bacteria</taxon>
        <taxon>Bacillati</taxon>
        <taxon>Actinomycetota</taxon>
        <taxon>Actinomycetes</taxon>
        <taxon>Streptosporangiales</taxon>
        <taxon>Nocardiopsidaceae</taxon>
        <taxon>Nocardiopsis</taxon>
    </lineage>
</organism>
<keyword evidence="2" id="KW-1133">Transmembrane helix</keyword>
<sequence length="157" mass="16599">MRFLLAVLLAVLLPSAVAGLALSRAVPWFEDGYGHGFAVHVPVVALIAVLLFLWAGERARSRGRSRHGERVTAVVVGVEPPPAEEVPFPGHTVTLEFTGLDGRRHRTRDTSGLGGYAPKSGARVVGRSTPQDPGRLEVVEVVGAGGRHPVTGPGHRP</sequence>
<feature type="region of interest" description="Disordered" evidence="1">
    <location>
        <begin position="99"/>
        <end position="132"/>
    </location>
</feature>
<evidence type="ECO:0000313" key="3">
    <source>
        <dbReference type="EMBL" id="NYH55796.1"/>
    </source>
</evidence>
<dbReference type="AlphaFoldDB" id="A0A7Y9XH88"/>
<keyword evidence="2" id="KW-0812">Transmembrane</keyword>
<protein>
    <submittedName>
        <fullName evidence="3">Uncharacterized protein</fullName>
    </submittedName>
</protein>
<keyword evidence="2" id="KW-0472">Membrane</keyword>
<reference evidence="3 4" key="1">
    <citation type="submission" date="2020-07" db="EMBL/GenBank/DDBJ databases">
        <title>Sequencing the genomes of 1000 actinobacteria strains.</title>
        <authorList>
            <person name="Klenk H.-P."/>
        </authorList>
    </citation>
    <scope>NUCLEOTIDE SEQUENCE [LARGE SCALE GENOMIC DNA]</scope>
    <source>
        <strain evidence="3 4">DSM 45278</strain>
    </source>
</reference>
<dbReference type="EMBL" id="JACCHL010000001">
    <property type="protein sequence ID" value="NYH55796.1"/>
    <property type="molecule type" value="Genomic_DNA"/>
</dbReference>
<evidence type="ECO:0000256" key="1">
    <source>
        <dbReference type="SAM" id="MobiDB-lite"/>
    </source>
</evidence>